<keyword evidence="1 3" id="KW-1015">Disulfide bond</keyword>
<gene>
    <name evidence="6" type="ORF">PoB_004715500</name>
</gene>
<evidence type="ECO:0000313" key="6">
    <source>
        <dbReference type="EMBL" id="GFO20650.1"/>
    </source>
</evidence>
<name>A0AAV4BJF3_9GAST</name>
<organism evidence="6 7">
    <name type="scientific">Plakobranchus ocellatus</name>
    <dbReference type="NCBI Taxonomy" id="259542"/>
    <lineage>
        <taxon>Eukaryota</taxon>
        <taxon>Metazoa</taxon>
        <taxon>Spiralia</taxon>
        <taxon>Lophotrochozoa</taxon>
        <taxon>Mollusca</taxon>
        <taxon>Gastropoda</taxon>
        <taxon>Heterobranchia</taxon>
        <taxon>Euthyneura</taxon>
        <taxon>Panpulmonata</taxon>
        <taxon>Sacoglossa</taxon>
        <taxon>Placobranchoidea</taxon>
        <taxon>Plakobranchidae</taxon>
        <taxon>Plakobranchus</taxon>
    </lineage>
</organism>
<dbReference type="InterPro" id="IPR042333">
    <property type="entry name" value="LRAD2/Mig-13-like"/>
</dbReference>
<feature type="disulfide bond" evidence="3">
    <location>
        <begin position="158"/>
        <end position="173"/>
    </location>
</feature>
<dbReference type="CDD" id="cd00041">
    <property type="entry name" value="CUB"/>
    <property type="match status" value="1"/>
</dbReference>
<dbReference type="PROSITE" id="PS01180">
    <property type="entry name" value="CUB"/>
    <property type="match status" value="1"/>
</dbReference>
<dbReference type="CDD" id="cd00112">
    <property type="entry name" value="LDLa"/>
    <property type="match status" value="1"/>
</dbReference>
<dbReference type="PANTHER" id="PTHR24652">
    <property type="entry name" value="LOW-DENSITY LIPOPROTEIN RECEPTOR CLASS A DOMAIN-CONTAINING PROTEIN 2"/>
    <property type="match status" value="1"/>
</dbReference>
<dbReference type="Pfam" id="PF00057">
    <property type="entry name" value="Ldl_recept_a"/>
    <property type="match status" value="1"/>
</dbReference>
<comment type="caution">
    <text evidence="2">Lacks conserved residue(s) required for the propagation of feature annotation.</text>
</comment>
<keyword evidence="6" id="KW-0449">Lipoprotein</keyword>
<feature type="domain" description="CUB" evidence="5">
    <location>
        <begin position="17"/>
        <end position="134"/>
    </location>
</feature>
<sequence>MVTASHGLTLEFMESLCGTSYVFDTSFQLDSGTGITYKNLLDCSLTVTAPSSHYVLALVTRFELEAAVTGTCTDYLDVHNGTDTSAAKLNPTELCGWGTNIPSNFTSSGQSMTLRLVTDSQAVYHGFNIIFTAVYDEPCTGTDFACSNQLCADSSIRCDNYNQCGDNSDELNCESYGSSSGINVVMVAVITAVVVVVIAVIAAVVVYKIRDRSRWKKFVNSHIDYDDDDGLVEAPPSYPITHVYYKGVRGHPALYTSHDSKVKTDSDLNEPIGSVGSPTLVQEYSKSNIEV</sequence>
<dbReference type="InterPro" id="IPR002172">
    <property type="entry name" value="LDrepeatLR_classA_rpt"/>
</dbReference>
<dbReference type="SUPFAM" id="SSF49854">
    <property type="entry name" value="Spermadhesin, CUB domain"/>
    <property type="match status" value="1"/>
</dbReference>
<comment type="caution">
    <text evidence="6">The sequence shown here is derived from an EMBL/GenBank/DDBJ whole genome shotgun (WGS) entry which is preliminary data.</text>
</comment>
<dbReference type="PROSITE" id="PS01209">
    <property type="entry name" value="LDLRA_1"/>
    <property type="match status" value="1"/>
</dbReference>
<feature type="disulfide bond" evidence="3">
    <location>
        <begin position="139"/>
        <end position="151"/>
    </location>
</feature>
<accession>A0AAV4BJF3</accession>
<keyword evidence="7" id="KW-1185">Reference proteome</keyword>
<dbReference type="InterPro" id="IPR023415">
    <property type="entry name" value="LDLR_class-A_CS"/>
</dbReference>
<dbReference type="AlphaFoldDB" id="A0AAV4BJF3"/>
<dbReference type="InterPro" id="IPR000859">
    <property type="entry name" value="CUB_dom"/>
</dbReference>
<evidence type="ECO:0000259" key="5">
    <source>
        <dbReference type="PROSITE" id="PS01180"/>
    </source>
</evidence>
<evidence type="ECO:0000256" key="1">
    <source>
        <dbReference type="ARBA" id="ARBA00023157"/>
    </source>
</evidence>
<proteinExistence type="predicted"/>
<keyword evidence="4" id="KW-0472">Membrane</keyword>
<dbReference type="PROSITE" id="PS50068">
    <property type="entry name" value="LDLRA_2"/>
    <property type="match status" value="1"/>
</dbReference>
<dbReference type="Pfam" id="PF00431">
    <property type="entry name" value="CUB"/>
    <property type="match status" value="1"/>
</dbReference>
<protein>
    <submittedName>
        <fullName evidence="6">Low-density lipoprotein receptor-related protein 2</fullName>
    </submittedName>
</protein>
<dbReference type="Gene3D" id="4.10.400.10">
    <property type="entry name" value="Low-density Lipoprotein Receptor"/>
    <property type="match status" value="1"/>
</dbReference>
<evidence type="ECO:0000313" key="7">
    <source>
        <dbReference type="Proteomes" id="UP000735302"/>
    </source>
</evidence>
<reference evidence="6 7" key="1">
    <citation type="journal article" date="2021" name="Elife">
        <title>Chloroplast acquisition without the gene transfer in kleptoplastic sea slugs, Plakobranchus ocellatus.</title>
        <authorList>
            <person name="Maeda T."/>
            <person name="Takahashi S."/>
            <person name="Yoshida T."/>
            <person name="Shimamura S."/>
            <person name="Takaki Y."/>
            <person name="Nagai Y."/>
            <person name="Toyoda A."/>
            <person name="Suzuki Y."/>
            <person name="Arimoto A."/>
            <person name="Ishii H."/>
            <person name="Satoh N."/>
            <person name="Nishiyama T."/>
            <person name="Hasebe M."/>
            <person name="Maruyama T."/>
            <person name="Minagawa J."/>
            <person name="Obokata J."/>
            <person name="Shigenobu S."/>
        </authorList>
    </citation>
    <scope>NUCLEOTIDE SEQUENCE [LARGE SCALE GENOMIC DNA]</scope>
</reference>
<dbReference type="EMBL" id="BLXT01005191">
    <property type="protein sequence ID" value="GFO20650.1"/>
    <property type="molecule type" value="Genomic_DNA"/>
</dbReference>
<evidence type="ECO:0000256" key="4">
    <source>
        <dbReference type="SAM" id="Phobius"/>
    </source>
</evidence>
<dbReference type="SMART" id="SM00192">
    <property type="entry name" value="LDLa"/>
    <property type="match status" value="1"/>
</dbReference>
<dbReference type="Gene3D" id="2.60.120.290">
    <property type="entry name" value="Spermadhesin, CUB domain"/>
    <property type="match status" value="1"/>
</dbReference>
<keyword evidence="6" id="KW-0675">Receptor</keyword>
<dbReference type="SMART" id="SM00042">
    <property type="entry name" value="CUB"/>
    <property type="match status" value="1"/>
</dbReference>
<evidence type="ECO:0000256" key="3">
    <source>
        <dbReference type="PROSITE-ProRule" id="PRU00124"/>
    </source>
</evidence>
<keyword evidence="4" id="KW-1133">Transmembrane helix</keyword>
<feature type="transmembrane region" description="Helical" evidence="4">
    <location>
        <begin position="184"/>
        <end position="207"/>
    </location>
</feature>
<dbReference type="PANTHER" id="PTHR24652:SF69">
    <property type="entry name" value="CUB DOMAIN-CONTAINING PROTEIN"/>
    <property type="match status" value="1"/>
</dbReference>
<dbReference type="InterPro" id="IPR036055">
    <property type="entry name" value="LDL_receptor-like_sf"/>
</dbReference>
<dbReference type="Proteomes" id="UP000735302">
    <property type="component" value="Unassembled WGS sequence"/>
</dbReference>
<evidence type="ECO:0000256" key="2">
    <source>
        <dbReference type="PROSITE-ProRule" id="PRU00059"/>
    </source>
</evidence>
<dbReference type="InterPro" id="IPR035914">
    <property type="entry name" value="Sperma_CUB_dom_sf"/>
</dbReference>
<dbReference type="SUPFAM" id="SSF57424">
    <property type="entry name" value="LDL receptor-like module"/>
    <property type="match status" value="1"/>
</dbReference>
<feature type="disulfide bond" evidence="3">
    <location>
        <begin position="146"/>
        <end position="164"/>
    </location>
</feature>
<keyword evidence="4" id="KW-0812">Transmembrane</keyword>